<organism evidence="2 3">
    <name type="scientific">Tenggerimyces flavus</name>
    <dbReference type="NCBI Taxonomy" id="1708749"/>
    <lineage>
        <taxon>Bacteria</taxon>
        <taxon>Bacillati</taxon>
        <taxon>Actinomycetota</taxon>
        <taxon>Actinomycetes</taxon>
        <taxon>Propionibacteriales</taxon>
        <taxon>Nocardioidaceae</taxon>
        <taxon>Tenggerimyces</taxon>
    </lineage>
</organism>
<name>A0ABV7YSA3_9ACTN</name>
<reference evidence="3" key="1">
    <citation type="journal article" date="2019" name="Int. J. Syst. Evol. Microbiol.">
        <title>The Global Catalogue of Microorganisms (GCM) 10K type strain sequencing project: providing services to taxonomists for standard genome sequencing and annotation.</title>
        <authorList>
            <consortium name="The Broad Institute Genomics Platform"/>
            <consortium name="The Broad Institute Genome Sequencing Center for Infectious Disease"/>
            <person name="Wu L."/>
            <person name="Ma J."/>
        </authorList>
    </citation>
    <scope>NUCLEOTIDE SEQUENCE [LARGE SCALE GENOMIC DNA]</scope>
    <source>
        <strain evidence="3">CGMCC 4.7241</strain>
    </source>
</reference>
<dbReference type="SUPFAM" id="SSF46785">
    <property type="entry name" value="Winged helix' DNA-binding domain"/>
    <property type="match status" value="1"/>
</dbReference>
<dbReference type="InterPro" id="IPR039422">
    <property type="entry name" value="MarR/SlyA-like"/>
</dbReference>
<evidence type="ECO:0000313" key="3">
    <source>
        <dbReference type="Proteomes" id="UP001595699"/>
    </source>
</evidence>
<evidence type="ECO:0000313" key="2">
    <source>
        <dbReference type="EMBL" id="MFC3766958.1"/>
    </source>
</evidence>
<evidence type="ECO:0000259" key="1">
    <source>
        <dbReference type="PROSITE" id="PS50995"/>
    </source>
</evidence>
<dbReference type="SMART" id="SM00347">
    <property type="entry name" value="HTH_MARR"/>
    <property type="match status" value="1"/>
</dbReference>
<dbReference type="EMBL" id="JBHRZH010000062">
    <property type="protein sequence ID" value="MFC3766958.1"/>
    <property type="molecule type" value="Genomic_DNA"/>
</dbReference>
<protein>
    <submittedName>
        <fullName evidence="2">MarR family winged helix-turn-helix transcriptional regulator</fullName>
    </submittedName>
</protein>
<proteinExistence type="predicted"/>
<dbReference type="PROSITE" id="PS50995">
    <property type="entry name" value="HTH_MARR_2"/>
    <property type="match status" value="1"/>
</dbReference>
<dbReference type="PANTHER" id="PTHR33164:SF103">
    <property type="entry name" value="REGULATORY PROTEIN MARR"/>
    <property type="match status" value="1"/>
</dbReference>
<dbReference type="RefSeq" id="WP_205115833.1">
    <property type="nucleotide sequence ID" value="NZ_JAFBCM010000001.1"/>
</dbReference>
<sequence>MTTEELAEDTLALAEQLLQGLGAFRRGVRRGTGPGSPFGTLTGAQAELVRLIRRQPGISVAQAAADLRVAANTVSTLVKQLNQAGLVVRDVDPDDRRVARLQLTDEAHDHISSWRDKRAHTVAQALSQLPTHQQQAIKNAIPALDQLTAKLLDEETT</sequence>
<dbReference type="InterPro" id="IPR036388">
    <property type="entry name" value="WH-like_DNA-bd_sf"/>
</dbReference>
<comment type="caution">
    <text evidence="2">The sequence shown here is derived from an EMBL/GenBank/DDBJ whole genome shotgun (WGS) entry which is preliminary data.</text>
</comment>
<accession>A0ABV7YSA3</accession>
<gene>
    <name evidence="2" type="ORF">ACFOUW_39450</name>
</gene>
<dbReference type="PANTHER" id="PTHR33164">
    <property type="entry name" value="TRANSCRIPTIONAL REGULATOR, MARR FAMILY"/>
    <property type="match status" value="1"/>
</dbReference>
<dbReference type="Pfam" id="PF01047">
    <property type="entry name" value="MarR"/>
    <property type="match status" value="1"/>
</dbReference>
<dbReference type="InterPro" id="IPR000835">
    <property type="entry name" value="HTH_MarR-typ"/>
</dbReference>
<keyword evidence="3" id="KW-1185">Reference proteome</keyword>
<dbReference type="Gene3D" id="1.10.10.10">
    <property type="entry name" value="Winged helix-like DNA-binding domain superfamily/Winged helix DNA-binding domain"/>
    <property type="match status" value="1"/>
</dbReference>
<dbReference type="Proteomes" id="UP001595699">
    <property type="component" value="Unassembled WGS sequence"/>
</dbReference>
<feature type="domain" description="HTH marR-type" evidence="1">
    <location>
        <begin position="14"/>
        <end position="153"/>
    </location>
</feature>
<dbReference type="InterPro" id="IPR036390">
    <property type="entry name" value="WH_DNA-bd_sf"/>
</dbReference>